<evidence type="ECO:0000313" key="2">
    <source>
        <dbReference type="EMBL" id="OTG15547.1"/>
    </source>
</evidence>
<evidence type="ECO:0000313" key="3">
    <source>
        <dbReference type="Proteomes" id="UP000215914"/>
    </source>
</evidence>
<sequence length="117" mass="12992">MCVPTPLKIYCILQGAGVVCVICSYKVSFDSLTDAMHLVGNGSNFGALFSLKEWVQKRATLFSWAEITNSRGGTVDSHSLRTGMYQGLEVPFVCPLMVGRLEGFFLSFFLFIYIPFC</sequence>
<evidence type="ECO:0000256" key="1">
    <source>
        <dbReference type="SAM" id="Phobius"/>
    </source>
</evidence>
<dbReference type="Proteomes" id="UP000215914">
    <property type="component" value="Chromosome 9"/>
</dbReference>
<protein>
    <submittedName>
        <fullName evidence="2">Uncharacterized protein</fullName>
    </submittedName>
</protein>
<accession>A0A251TWN6</accession>
<organism evidence="2 3">
    <name type="scientific">Helianthus annuus</name>
    <name type="common">Common sunflower</name>
    <dbReference type="NCBI Taxonomy" id="4232"/>
    <lineage>
        <taxon>Eukaryota</taxon>
        <taxon>Viridiplantae</taxon>
        <taxon>Streptophyta</taxon>
        <taxon>Embryophyta</taxon>
        <taxon>Tracheophyta</taxon>
        <taxon>Spermatophyta</taxon>
        <taxon>Magnoliopsida</taxon>
        <taxon>eudicotyledons</taxon>
        <taxon>Gunneridae</taxon>
        <taxon>Pentapetalae</taxon>
        <taxon>asterids</taxon>
        <taxon>campanulids</taxon>
        <taxon>Asterales</taxon>
        <taxon>Asteraceae</taxon>
        <taxon>Asteroideae</taxon>
        <taxon>Heliantheae alliance</taxon>
        <taxon>Heliantheae</taxon>
        <taxon>Helianthus</taxon>
    </lineage>
</organism>
<dbReference type="InParanoid" id="A0A251TWN6"/>
<reference evidence="3" key="1">
    <citation type="journal article" date="2017" name="Nature">
        <title>The sunflower genome provides insights into oil metabolism, flowering and Asterid evolution.</title>
        <authorList>
            <person name="Badouin H."/>
            <person name="Gouzy J."/>
            <person name="Grassa C.J."/>
            <person name="Murat F."/>
            <person name="Staton S.E."/>
            <person name="Cottret L."/>
            <person name="Lelandais-Briere C."/>
            <person name="Owens G.L."/>
            <person name="Carrere S."/>
            <person name="Mayjonade B."/>
            <person name="Legrand L."/>
            <person name="Gill N."/>
            <person name="Kane N.C."/>
            <person name="Bowers J.E."/>
            <person name="Hubner S."/>
            <person name="Bellec A."/>
            <person name="Berard A."/>
            <person name="Berges H."/>
            <person name="Blanchet N."/>
            <person name="Boniface M.C."/>
            <person name="Brunel D."/>
            <person name="Catrice O."/>
            <person name="Chaidir N."/>
            <person name="Claudel C."/>
            <person name="Donnadieu C."/>
            <person name="Faraut T."/>
            <person name="Fievet G."/>
            <person name="Helmstetter N."/>
            <person name="King M."/>
            <person name="Knapp S.J."/>
            <person name="Lai Z."/>
            <person name="Le Paslier M.C."/>
            <person name="Lippi Y."/>
            <person name="Lorenzon L."/>
            <person name="Mandel J.R."/>
            <person name="Marage G."/>
            <person name="Marchand G."/>
            <person name="Marquand E."/>
            <person name="Bret-Mestries E."/>
            <person name="Morien E."/>
            <person name="Nambeesan S."/>
            <person name="Nguyen T."/>
            <person name="Pegot-Espagnet P."/>
            <person name="Pouilly N."/>
            <person name="Raftis F."/>
            <person name="Sallet E."/>
            <person name="Schiex T."/>
            <person name="Thomas J."/>
            <person name="Vandecasteele C."/>
            <person name="Vares D."/>
            <person name="Vear F."/>
            <person name="Vautrin S."/>
            <person name="Crespi M."/>
            <person name="Mangin B."/>
            <person name="Burke J.M."/>
            <person name="Salse J."/>
            <person name="Munos S."/>
            <person name="Vincourt P."/>
            <person name="Rieseberg L.H."/>
            <person name="Langlade N.B."/>
        </authorList>
    </citation>
    <scope>NUCLEOTIDE SEQUENCE [LARGE SCALE GENOMIC DNA]</scope>
    <source>
        <strain evidence="3">cv. SF193</strain>
    </source>
</reference>
<keyword evidence="1" id="KW-1133">Transmembrane helix</keyword>
<feature type="transmembrane region" description="Helical" evidence="1">
    <location>
        <begin position="90"/>
        <end position="114"/>
    </location>
</feature>
<keyword evidence="1" id="KW-0812">Transmembrane</keyword>
<proteinExistence type="predicted"/>
<gene>
    <name evidence="2" type="ORF">HannXRQ_Chr09g0261571</name>
</gene>
<dbReference type="AlphaFoldDB" id="A0A251TWN6"/>
<dbReference type="EMBL" id="CM007898">
    <property type="protein sequence ID" value="OTG15547.1"/>
    <property type="molecule type" value="Genomic_DNA"/>
</dbReference>
<name>A0A251TWN6_HELAN</name>
<keyword evidence="1" id="KW-0472">Membrane</keyword>
<keyword evidence="3" id="KW-1185">Reference proteome</keyword>